<dbReference type="SUPFAM" id="SSF52540">
    <property type="entry name" value="P-loop containing nucleoside triphosphate hydrolases"/>
    <property type="match status" value="1"/>
</dbReference>
<evidence type="ECO:0000256" key="2">
    <source>
        <dbReference type="ARBA" id="ARBA00022741"/>
    </source>
</evidence>
<accession>A0A150QX05</accession>
<evidence type="ECO:0000256" key="3">
    <source>
        <dbReference type="ARBA" id="ARBA00022840"/>
    </source>
</evidence>
<keyword evidence="3 5" id="KW-0067">ATP-binding</keyword>
<evidence type="ECO:0000256" key="1">
    <source>
        <dbReference type="ARBA" id="ARBA00022448"/>
    </source>
</evidence>
<keyword evidence="1" id="KW-0813">Transport</keyword>
<reference evidence="5 6" key="1">
    <citation type="submission" date="2014-02" db="EMBL/GenBank/DDBJ databases">
        <title>The small core and large imbalanced accessory genome model reveals a collaborative survival strategy of Sorangium cellulosum strains in nature.</title>
        <authorList>
            <person name="Han K."/>
            <person name="Peng R."/>
            <person name="Blom J."/>
            <person name="Li Y.-Z."/>
        </authorList>
    </citation>
    <scope>NUCLEOTIDE SEQUENCE [LARGE SCALE GENOMIC DNA]</scope>
    <source>
        <strain evidence="5 6">So0008-312</strain>
    </source>
</reference>
<feature type="domain" description="ABC transporter" evidence="4">
    <location>
        <begin position="11"/>
        <end position="248"/>
    </location>
</feature>
<dbReference type="InterPro" id="IPR027417">
    <property type="entry name" value="P-loop_NTPase"/>
</dbReference>
<name>A0A150QX05_SORCE</name>
<dbReference type="GO" id="GO:0016887">
    <property type="term" value="F:ATP hydrolysis activity"/>
    <property type="evidence" value="ECO:0007669"/>
    <property type="project" value="InterPro"/>
</dbReference>
<dbReference type="Pfam" id="PF00005">
    <property type="entry name" value="ABC_tran"/>
    <property type="match status" value="1"/>
</dbReference>
<dbReference type="InterPro" id="IPR017871">
    <property type="entry name" value="ABC_transporter-like_CS"/>
</dbReference>
<dbReference type="InterPro" id="IPR003593">
    <property type="entry name" value="AAA+_ATPase"/>
</dbReference>
<organism evidence="5 6">
    <name type="scientific">Sorangium cellulosum</name>
    <name type="common">Polyangium cellulosum</name>
    <dbReference type="NCBI Taxonomy" id="56"/>
    <lineage>
        <taxon>Bacteria</taxon>
        <taxon>Pseudomonadati</taxon>
        <taxon>Myxococcota</taxon>
        <taxon>Polyangia</taxon>
        <taxon>Polyangiales</taxon>
        <taxon>Polyangiaceae</taxon>
        <taxon>Sorangium</taxon>
    </lineage>
</organism>
<dbReference type="OrthoDB" id="9809450at2"/>
<dbReference type="PANTHER" id="PTHR43023">
    <property type="entry name" value="PROTEIN TRIGALACTOSYLDIACYLGLYCEROL 3, CHLOROPLASTIC"/>
    <property type="match status" value="1"/>
</dbReference>
<dbReference type="AlphaFoldDB" id="A0A150QX05"/>
<protein>
    <submittedName>
        <fullName evidence="5">ABC transporter ATP-binding protein</fullName>
    </submittedName>
</protein>
<gene>
    <name evidence="5" type="ORF">BE15_33715</name>
</gene>
<dbReference type="GO" id="GO:0005524">
    <property type="term" value="F:ATP binding"/>
    <property type="evidence" value="ECO:0007669"/>
    <property type="project" value="UniProtKB-KW"/>
</dbReference>
<dbReference type="SMART" id="SM00382">
    <property type="entry name" value="AAA"/>
    <property type="match status" value="1"/>
</dbReference>
<evidence type="ECO:0000313" key="6">
    <source>
        <dbReference type="Proteomes" id="UP000075260"/>
    </source>
</evidence>
<proteinExistence type="predicted"/>
<dbReference type="PROSITE" id="PS00211">
    <property type="entry name" value="ABC_TRANSPORTER_1"/>
    <property type="match status" value="1"/>
</dbReference>
<dbReference type="Proteomes" id="UP000075260">
    <property type="component" value="Unassembled WGS sequence"/>
</dbReference>
<keyword evidence="2" id="KW-0547">Nucleotide-binding</keyword>
<sequence length="284" mass="31342">MPPGWLPEDHLFVDDIKKSFGPTKVLHGITMHLRRTETAVIIGGSGAGKTTLLRLLIGLERPSSGHIWVDGVDMGALDDYEMNRMRQRFGMVFQYAALLDSLTIFDNVAFPLREHRKHMSKKDVRDKVVGMLNSLGLENKEDRMPSELSGGQRKRVGLARALMLEPEILIYDEPTSGLDPLTSRMVDDLIEETRARYKVTSVVISHDMASTFRIAHQAFLVIQGRVVASGTPDELASGDNEQARQFIAAAGVAPDHISRVNRPALADSGKGDGGQVIEFRKAAE</sequence>
<dbReference type="InterPro" id="IPR003439">
    <property type="entry name" value="ABC_transporter-like_ATP-bd"/>
</dbReference>
<dbReference type="PROSITE" id="PS50893">
    <property type="entry name" value="ABC_TRANSPORTER_2"/>
    <property type="match status" value="1"/>
</dbReference>
<dbReference type="Gene3D" id="3.40.50.300">
    <property type="entry name" value="P-loop containing nucleotide triphosphate hydrolases"/>
    <property type="match status" value="1"/>
</dbReference>
<comment type="caution">
    <text evidence="5">The sequence shown here is derived from an EMBL/GenBank/DDBJ whole genome shotgun (WGS) entry which is preliminary data.</text>
</comment>
<evidence type="ECO:0000313" key="5">
    <source>
        <dbReference type="EMBL" id="KYF72557.1"/>
    </source>
</evidence>
<evidence type="ECO:0000259" key="4">
    <source>
        <dbReference type="PROSITE" id="PS50893"/>
    </source>
</evidence>
<dbReference type="EMBL" id="JEMA01000255">
    <property type="protein sequence ID" value="KYF72557.1"/>
    <property type="molecule type" value="Genomic_DNA"/>
</dbReference>
<dbReference type="PANTHER" id="PTHR43023:SF6">
    <property type="entry name" value="INTERMEMBRANE PHOSPHOLIPID TRANSPORT SYSTEM ATP-BINDING PROTEIN MLAF"/>
    <property type="match status" value="1"/>
</dbReference>